<comment type="caution">
    <text evidence="2">The sequence shown here is derived from an EMBL/GenBank/DDBJ whole genome shotgun (WGS) entry which is preliminary data.</text>
</comment>
<dbReference type="GO" id="GO:0000940">
    <property type="term" value="C:outer kinetochore"/>
    <property type="evidence" value="ECO:0007669"/>
    <property type="project" value="TreeGrafter"/>
</dbReference>
<dbReference type="AlphaFoldDB" id="A0A7L0EPQ5"/>
<dbReference type="PANTHER" id="PTHR28573:SF1">
    <property type="entry name" value="SPINDLE AND KINETOCHORE-ASSOCIATED PROTEIN 1"/>
    <property type="match status" value="1"/>
</dbReference>
<feature type="coiled-coil region" evidence="1">
    <location>
        <begin position="40"/>
        <end position="77"/>
    </location>
</feature>
<dbReference type="Proteomes" id="UP000550660">
    <property type="component" value="Unassembled WGS sequence"/>
</dbReference>
<keyword evidence="3" id="KW-1185">Reference proteome</keyword>
<dbReference type="GO" id="GO:0008017">
    <property type="term" value="F:microtubule binding"/>
    <property type="evidence" value="ECO:0007669"/>
    <property type="project" value="InterPro"/>
</dbReference>
<keyword evidence="1" id="KW-0175">Coiled coil</keyword>
<dbReference type="GO" id="GO:0000278">
    <property type="term" value="P:mitotic cell cycle"/>
    <property type="evidence" value="ECO:0007669"/>
    <property type="project" value="TreeGrafter"/>
</dbReference>
<dbReference type="GO" id="GO:0051301">
    <property type="term" value="P:cell division"/>
    <property type="evidence" value="ECO:0007669"/>
    <property type="project" value="InterPro"/>
</dbReference>
<name>A0A7L0EPQ5_TROML</name>
<evidence type="ECO:0000313" key="2">
    <source>
        <dbReference type="EMBL" id="NXJ84531.1"/>
    </source>
</evidence>
<feature type="non-terminal residue" evidence="2">
    <location>
        <position position="1"/>
    </location>
</feature>
<protein>
    <submittedName>
        <fullName evidence="2">SKA1 protein</fullName>
    </submittedName>
</protein>
<dbReference type="Gene3D" id="6.10.250.1370">
    <property type="match status" value="1"/>
</dbReference>
<organism evidence="2 3">
    <name type="scientific">Trogon melanurus</name>
    <name type="common">Black-tailed trogon</name>
    <dbReference type="NCBI Taxonomy" id="56311"/>
    <lineage>
        <taxon>Eukaryota</taxon>
        <taxon>Metazoa</taxon>
        <taxon>Chordata</taxon>
        <taxon>Craniata</taxon>
        <taxon>Vertebrata</taxon>
        <taxon>Euteleostomi</taxon>
        <taxon>Archelosauria</taxon>
        <taxon>Archosauria</taxon>
        <taxon>Dinosauria</taxon>
        <taxon>Saurischia</taxon>
        <taxon>Theropoda</taxon>
        <taxon>Coelurosauria</taxon>
        <taxon>Aves</taxon>
        <taxon>Neognathae</taxon>
        <taxon>Neoaves</taxon>
        <taxon>Telluraves</taxon>
        <taxon>Coraciimorphae</taxon>
        <taxon>Trogoniformes</taxon>
        <taxon>Trogonidae</taxon>
        <taxon>Trogon</taxon>
    </lineage>
</organism>
<dbReference type="PANTHER" id="PTHR28573">
    <property type="entry name" value="SPINDLE AND KINETOCHORE-ASSOCIATED PROTEIN 1"/>
    <property type="match status" value="1"/>
</dbReference>
<dbReference type="EMBL" id="VXAG01001701">
    <property type="protein sequence ID" value="NXJ84531.1"/>
    <property type="molecule type" value="Genomic_DNA"/>
</dbReference>
<dbReference type="InterPro" id="IPR009829">
    <property type="entry name" value="SKA1"/>
</dbReference>
<evidence type="ECO:0000313" key="3">
    <source>
        <dbReference type="Proteomes" id="UP000550660"/>
    </source>
</evidence>
<accession>A0A7L0EPQ5</accession>
<dbReference type="OrthoDB" id="5962at2759"/>
<dbReference type="GO" id="GO:0005876">
    <property type="term" value="C:spindle microtubule"/>
    <property type="evidence" value="ECO:0007669"/>
    <property type="project" value="TreeGrafter"/>
</dbReference>
<dbReference type="GO" id="GO:0007059">
    <property type="term" value="P:chromosome segregation"/>
    <property type="evidence" value="ECO:0007669"/>
    <property type="project" value="InterPro"/>
</dbReference>
<feature type="non-terminal residue" evidence="2">
    <location>
        <position position="134"/>
    </location>
</feature>
<dbReference type="GO" id="GO:0072686">
    <property type="term" value="C:mitotic spindle"/>
    <property type="evidence" value="ECO:0007669"/>
    <property type="project" value="TreeGrafter"/>
</dbReference>
<sequence>WDFGFLLEALNVLSFTGQEPSFKSVLSKIRHEMILVHDLLDKLASEIEQQEKLKNLLKELQKSTERDQNEAQHLCENIPSHLLIAAQSCTSGPTAKCAEKAEVAEPKPAKKPTKETRFIKKVPLLTVEEFESIP</sequence>
<evidence type="ECO:0000256" key="1">
    <source>
        <dbReference type="SAM" id="Coils"/>
    </source>
</evidence>
<proteinExistence type="predicted"/>
<gene>
    <name evidence="2" type="primary">Ska1</name>
    <name evidence="2" type="ORF">TROMEL_R15599</name>
</gene>
<reference evidence="2 3" key="1">
    <citation type="submission" date="2019-09" db="EMBL/GenBank/DDBJ databases">
        <title>Bird 10,000 Genomes (B10K) Project - Family phase.</title>
        <authorList>
            <person name="Zhang G."/>
        </authorList>
    </citation>
    <scope>NUCLEOTIDE SEQUENCE [LARGE SCALE GENOMIC DNA]</scope>
    <source>
        <strain evidence="2">B10K-DU-007-40</strain>
        <tissue evidence="2">Mixed tissue sample</tissue>
    </source>
</reference>
<dbReference type="GO" id="GO:0031110">
    <property type="term" value="P:regulation of microtubule polymerization or depolymerization"/>
    <property type="evidence" value="ECO:0007669"/>
    <property type="project" value="TreeGrafter"/>
</dbReference>
<dbReference type="Pfam" id="PF07160">
    <property type="entry name" value="SKA1"/>
    <property type="match status" value="1"/>
</dbReference>